<dbReference type="CDD" id="cd00099">
    <property type="entry name" value="IgV"/>
    <property type="match status" value="1"/>
</dbReference>
<evidence type="ECO:0000256" key="2">
    <source>
        <dbReference type="SAM" id="MobiDB-lite"/>
    </source>
</evidence>
<keyword evidence="1" id="KW-0391">Immunity</keyword>
<dbReference type="GO" id="GO:0007166">
    <property type="term" value="P:cell surface receptor signaling pathway"/>
    <property type="evidence" value="ECO:0007669"/>
    <property type="project" value="TreeGrafter"/>
</dbReference>
<dbReference type="PANTHER" id="PTHR23268">
    <property type="entry name" value="T-CELL RECEPTOR BETA CHAIN"/>
    <property type="match status" value="1"/>
</dbReference>
<organism evidence="3 4">
    <name type="scientific">Salvator merianae</name>
    <name type="common">Argentine black and white tegu</name>
    <name type="synonym">Tupinambis merianae</name>
    <dbReference type="NCBI Taxonomy" id="96440"/>
    <lineage>
        <taxon>Eukaryota</taxon>
        <taxon>Metazoa</taxon>
        <taxon>Chordata</taxon>
        <taxon>Craniata</taxon>
        <taxon>Vertebrata</taxon>
        <taxon>Euteleostomi</taxon>
        <taxon>Lepidosauria</taxon>
        <taxon>Squamata</taxon>
        <taxon>Bifurcata</taxon>
        <taxon>Unidentata</taxon>
        <taxon>Episquamata</taxon>
        <taxon>Laterata</taxon>
        <taxon>Teiioidea</taxon>
        <taxon>Teiidae</taxon>
        <taxon>Salvator</taxon>
    </lineage>
</organism>
<dbReference type="PANTHER" id="PTHR23268:SF14">
    <property type="entry name" value="T CELL RECEPTOR BETA VARIABLE 12-3-RELATED"/>
    <property type="match status" value="1"/>
</dbReference>
<dbReference type="SUPFAM" id="SSF48726">
    <property type="entry name" value="Immunoglobulin"/>
    <property type="match status" value="1"/>
</dbReference>
<evidence type="ECO:0000313" key="3">
    <source>
        <dbReference type="Ensembl" id="ENSSMRP00000002460.1"/>
    </source>
</evidence>
<dbReference type="Ensembl" id="ENSSMRT00000002958.1">
    <property type="protein sequence ID" value="ENSSMRP00000002460.1"/>
    <property type="gene ID" value="ENSSMRG00000002128.1"/>
</dbReference>
<protein>
    <submittedName>
        <fullName evidence="3">Uncharacterized protein</fullName>
    </submittedName>
</protein>
<sequence length="113" mass="13155">MRVFIRGGGNFYINPRKSCVCCQPNKAGSPGCSSLVISYKCIFNFPLSIMLYKGKNVTLECTQDSGHNPIFWLWQRKGQHLQLLYNFYYRKEQQKSETPDRFRAGQPKMHILT</sequence>
<dbReference type="InterPro" id="IPR036179">
    <property type="entry name" value="Ig-like_dom_sf"/>
</dbReference>
<dbReference type="InterPro" id="IPR013783">
    <property type="entry name" value="Ig-like_fold"/>
</dbReference>
<dbReference type="GO" id="GO:0005886">
    <property type="term" value="C:plasma membrane"/>
    <property type="evidence" value="ECO:0007669"/>
    <property type="project" value="TreeGrafter"/>
</dbReference>
<feature type="region of interest" description="Disordered" evidence="2">
    <location>
        <begin position="93"/>
        <end position="113"/>
    </location>
</feature>
<feature type="compositionally biased region" description="Basic and acidic residues" evidence="2">
    <location>
        <begin position="93"/>
        <end position="103"/>
    </location>
</feature>
<dbReference type="InterPro" id="IPR050413">
    <property type="entry name" value="TCR_beta_variable"/>
</dbReference>
<dbReference type="GO" id="GO:0002376">
    <property type="term" value="P:immune system process"/>
    <property type="evidence" value="ECO:0007669"/>
    <property type="project" value="UniProtKB-KW"/>
</dbReference>
<evidence type="ECO:0000256" key="1">
    <source>
        <dbReference type="ARBA" id="ARBA00022859"/>
    </source>
</evidence>
<proteinExistence type="predicted"/>
<dbReference type="Proteomes" id="UP000694421">
    <property type="component" value="Unplaced"/>
</dbReference>
<dbReference type="Gene3D" id="2.60.40.10">
    <property type="entry name" value="Immunoglobulins"/>
    <property type="match status" value="1"/>
</dbReference>
<accession>A0A8D0B5C1</accession>
<reference evidence="3" key="2">
    <citation type="submission" date="2025-09" db="UniProtKB">
        <authorList>
            <consortium name="Ensembl"/>
        </authorList>
    </citation>
    <scope>IDENTIFICATION</scope>
</reference>
<reference evidence="3" key="1">
    <citation type="submission" date="2025-08" db="UniProtKB">
        <authorList>
            <consortium name="Ensembl"/>
        </authorList>
    </citation>
    <scope>IDENTIFICATION</scope>
</reference>
<keyword evidence="4" id="KW-1185">Reference proteome</keyword>
<evidence type="ECO:0000313" key="4">
    <source>
        <dbReference type="Proteomes" id="UP000694421"/>
    </source>
</evidence>
<dbReference type="AlphaFoldDB" id="A0A8D0B5C1"/>
<name>A0A8D0B5C1_SALMN</name>